<reference evidence="1" key="2">
    <citation type="journal article" date="2015" name="Fish Shellfish Immunol.">
        <title>Early steps in the European eel (Anguilla anguilla)-Vibrio vulnificus interaction in the gills: Role of the RtxA13 toxin.</title>
        <authorList>
            <person name="Callol A."/>
            <person name="Pajuelo D."/>
            <person name="Ebbesson L."/>
            <person name="Teles M."/>
            <person name="MacKenzie S."/>
            <person name="Amaro C."/>
        </authorList>
    </citation>
    <scope>NUCLEOTIDE SEQUENCE</scope>
</reference>
<accession>A0A0E9S6F1</accession>
<proteinExistence type="predicted"/>
<evidence type="ECO:0000313" key="1">
    <source>
        <dbReference type="EMBL" id="JAH36851.1"/>
    </source>
</evidence>
<reference evidence="1" key="1">
    <citation type="submission" date="2014-11" db="EMBL/GenBank/DDBJ databases">
        <authorList>
            <person name="Amaro Gonzalez C."/>
        </authorList>
    </citation>
    <scope>NUCLEOTIDE SEQUENCE</scope>
</reference>
<sequence length="42" mass="4911">METGLPYPINTWTQCEKTFLRLRPKSEVQIQSKNDTNGDLTR</sequence>
<protein>
    <submittedName>
        <fullName evidence="1">Uncharacterized protein</fullName>
    </submittedName>
</protein>
<dbReference type="EMBL" id="GBXM01071726">
    <property type="protein sequence ID" value="JAH36851.1"/>
    <property type="molecule type" value="Transcribed_RNA"/>
</dbReference>
<dbReference type="AlphaFoldDB" id="A0A0E9S6F1"/>
<organism evidence="1">
    <name type="scientific">Anguilla anguilla</name>
    <name type="common">European freshwater eel</name>
    <name type="synonym">Muraena anguilla</name>
    <dbReference type="NCBI Taxonomy" id="7936"/>
    <lineage>
        <taxon>Eukaryota</taxon>
        <taxon>Metazoa</taxon>
        <taxon>Chordata</taxon>
        <taxon>Craniata</taxon>
        <taxon>Vertebrata</taxon>
        <taxon>Euteleostomi</taxon>
        <taxon>Actinopterygii</taxon>
        <taxon>Neopterygii</taxon>
        <taxon>Teleostei</taxon>
        <taxon>Anguilliformes</taxon>
        <taxon>Anguillidae</taxon>
        <taxon>Anguilla</taxon>
    </lineage>
</organism>
<name>A0A0E9S6F1_ANGAN</name>